<gene>
    <name evidence="5" type="ORF">N0V83_008816</name>
</gene>
<feature type="compositionally biased region" description="Low complexity" evidence="2">
    <location>
        <begin position="22"/>
        <end position="31"/>
    </location>
</feature>
<dbReference type="AlphaFoldDB" id="A0A9W8Y309"/>
<dbReference type="GO" id="GO:0003723">
    <property type="term" value="F:RNA binding"/>
    <property type="evidence" value="ECO:0007669"/>
    <property type="project" value="UniProtKB-UniRule"/>
</dbReference>
<feature type="compositionally biased region" description="Low complexity" evidence="2">
    <location>
        <begin position="83"/>
        <end position="94"/>
    </location>
</feature>
<dbReference type="Proteomes" id="UP001140560">
    <property type="component" value="Unassembled WGS sequence"/>
</dbReference>
<dbReference type="SMART" id="SM00443">
    <property type="entry name" value="G_patch"/>
    <property type="match status" value="1"/>
</dbReference>
<dbReference type="EMBL" id="JAPEUY010000016">
    <property type="protein sequence ID" value="KAJ4365198.1"/>
    <property type="molecule type" value="Genomic_DNA"/>
</dbReference>
<evidence type="ECO:0000313" key="6">
    <source>
        <dbReference type="Proteomes" id="UP001140560"/>
    </source>
</evidence>
<evidence type="ECO:0008006" key="7">
    <source>
        <dbReference type="Google" id="ProtNLM"/>
    </source>
</evidence>
<dbReference type="InterPro" id="IPR000504">
    <property type="entry name" value="RRM_dom"/>
</dbReference>
<evidence type="ECO:0000256" key="2">
    <source>
        <dbReference type="SAM" id="MobiDB-lite"/>
    </source>
</evidence>
<dbReference type="InterPro" id="IPR000467">
    <property type="entry name" value="G_patch_dom"/>
</dbReference>
<organism evidence="5 6">
    <name type="scientific">Neocucurbitaria cava</name>
    <dbReference type="NCBI Taxonomy" id="798079"/>
    <lineage>
        <taxon>Eukaryota</taxon>
        <taxon>Fungi</taxon>
        <taxon>Dikarya</taxon>
        <taxon>Ascomycota</taxon>
        <taxon>Pezizomycotina</taxon>
        <taxon>Dothideomycetes</taxon>
        <taxon>Pleosporomycetidae</taxon>
        <taxon>Pleosporales</taxon>
        <taxon>Pleosporineae</taxon>
        <taxon>Cucurbitariaceae</taxon>
        <taxon>Neocucurbitaria</taxon>
    </lineage>
</organism>
<reference evidence="5" key="1">
    <citation type="submission" date="2022-10" db="EMBL/GenBank/DDBJ databases">
        <title>Tapping the CABI collections for fungal endophytes: first genome assemblies for Collariella, Neodidymelliopsis, Ascochyta clinopodiicola, Didymella pomorum, Didymosphaeria variabile, Neocosmospora piperis and Neocucurbitaria cava.</title>
        <authorList>
            <person name="Hill R."/>
        </authorList>
    </citation>
    <scope>NUCLEOTIDE SEQUENCE</scope>
    <source>
        <strain evidence="5">IMI 356814</strain>
    </source>
</reference>
<dbReference type="PANTHER" id="PTHR13288:SF8">
    <property type="entry name" value="SPLICING FACTOR 45"/>
    <property type="match status" value="1"/>
</dbReference>
<dbReference type="SUPFAM" id="SSF54928">
    <property type="entry name" value="RNA-binding domain, RBD"/>
    <property type="match status" value="1"/>
</dbReference>
<dbReference type="Pfam" id="PF01585">
    <property type="entry name" value="G-patch"/>
    <property type="match status" value="1"/>
</dbReference>
<feature type="region of interest" description="Disordered" evidence="2">
    <location>
        <begin position="1"/>
        <end position="138"/>
    </location>
</feature>
<comment type="caution">
    <text evidence="5">The sequence shown here is derived from an EMBL/GenBank/DDBJ whole genome shotgun (WGS) entry which is preliminary data.</text>
</comment>
<keyword evidence="1" id="KW-0694">RNA-binding</keyword>
<dbReference type="GO" id="GO:0045292">
    <property type="term" value="P:mRNA cis splicing, via spliceosome"/>
    <property type="evidence" value="ECO:0007669"/>
    <property type="project" value="InterPro"/>
</dbReference>
<dbReference type="PROSITE" id="PS50174">
    <property type="entry name" value="G_PATCH"/>
    <property type="match status" value="1"/>
</dbReference>
<dbReference type="PROSITE" id="PS50102">
    <property type="entry name" value="RRM"/>
    <property type="match status" value="1"/>
</dbReference>
<feature type="region of interest" description="Disordered" evidence="2">
    <location>
        <begin position="180"/>
        <end position="242"/>
    </location>
</feature>
<evidence type="ECO:0000256" key="1">
    <source>
        <dbReference type="PROSITE-ProRule" id="PRU00176"/>
    </source>
</evidence>
<feature type="domain" description="RRM" evidence="3">
    <location>
        <begin position="439"/>
        <end position="501"/>
    </location>
</feature>
<evidence type="ECO:0000259" key="3">
    <source>
        <dbReference type="PROSITE" id="PS50102"/>
    </source>
</evidence>
<dbReference type="GO" id="GO:0071011">
    <property type="term" value="C:precatalytic spliceosome"/>
    <property type="evidence" value="ECO:0007669"/>
    <property type="project" value="TreeGrafter"/>
</dbReference>
<dbReference type="InterPro" id="IPR040052">
    <property type="entry name" value="RBM17"/>
</dbReference>
<feature type="domain" description="G-patch" evidence="4">
    <location>
        <begin position="333"/>
        <end position="379"/>
    </location>
</feature>
<dbReference type="PANTHER" id="PTHR13288">
    <property type="entry name" value="SPLICING FACTOR 45 SPF45"/>
    <property type="match status" value="1"/>
</dbReference>
<proteinExistence type="predicted"/>
<dbReference type="InterPro" id="IPR035979">
    <property type="entry name" value="RBD_domain_sf"/>
</dbReference>
<feature type="compositionally biased region" description="Basic residues" evidence="2">
    <location>
        <begin position="124"/>
        <end position="137"/>
    </location>
</feature>
<accession>A0A9W8Y309</accession>
<evidence type="ECO:0000313" key="5">
    <source>
        <dbReference type="EMBL" id="KAJ4365198.1"/>
    </source>
</evidence>
<sequence length="511" mass="55851">MGSQQPQQAQGLPNPYLPNPYLPGGRPNLGPATVVSAPPVKFTEEQARAASQKKTAFHNPHAIKRPQPKKASEPVRRLPMPVPASSSSSDPAPATHSRYEDWTSSVDQDAAQLEYVREKNRADRQRKKDAKKARKNHAYWDVKALHSVDRPTNLKAYKGSGRHRRKRGEFTEFLKGIAAKARAGKDTDVSEGSAPIHPASSKSPTETAEPTVVAKPSFAPPTSYDDPVAAPSDSSGEEAYAQRMRLSQQASYPLRLRLRPHGGVCAASAPGPPPASVASTPTSYQGATISAPPVRYSATISAPPVRYDRPDVSMGAVNAAQANDERPAKRPKIQTKAEAMMAKMGYKKGQGLGKNNDGVVTHLEVKKRKAPQGASIFDDEGGTTNIKAQIVWDVTGGMRKQTDEPDKFGEKSSVVVTWGCVEDVDWDANAMRDDGGIRQDMGEAFGTKFGPVERIYLDQNNSDGVVYIHFKDVLSALNAINRFDEGWEFKGRKIRAKYYDERKFHAGVFDY</sequence>
<dbReference type="OrthoDB" id="5411533at2759"/>
<dbReference type="Gene3D" id="3.30.70.330">
    <property type="match status" value="1"/>
</dbReference>
<evidence type="ECO:0000259" key="4">
    <source>
        <dbReference type="PROSITE" id="PS50174"/>
    </source>
</evidence>
<dbReference type="InterPro" id="IPR012677">
    <property type="entry name" value="Nucleotide-bd_a/b_plait_sf"/>
</dbReference>
<keyword evidence="6" id="KW-1185">Reference proteome</keyword>
<name>A0A9W8Y309_9PLEO</name>
<feature type="compositionally biased region" description="Polar residues" evidence="2">
    <location>
        <begin position="1"/>
        <end position="10"/>
    </location>
</feature>
<protein>
    <recommendedName>
        <fullName evidence="7">G-patch domain-containing protein</fullName>
    </recommendedName>
</protein>